<dbReference type="EMBL" id="LANR01000001">
    <property type="protein sequence ID" value="KJV62201.1"/>
    <property type="molecule type" value="Genomic_DNA"/>
</dbReference>
<gene>
    <name evidence="1" type="ORF">APHACPA_1222</name>
</gene>
<proteinExistence type="predicted"/>
<comment type="caution">
    <text evidence="1">The sequence shown here is derived from an EMBL/GenBank/DDBJ whole genome shotgun (WGS) entry which is preliminary data.</text>
</comment>
<reference evidence="1 2" key="1">
    <citation type="submission" date="2015-01" db="EMBL/GenBank/DDBJ databases">
        <title>Genome Sequencing of Rickettsiales.</title>
        <authorList>
            <person name="Daugherty S.C."/>
            <person name="Su Q."/>
            <person name="Abolude K."/>
            <person name="Beier-Sexton M."/>
            <person name="Carlyon J.A."/>
            <person name="Carter R."/>
            <person name="Day N.P."/>
            <person name="Dumler S.J."/>
            <person name="Dyachenko V."/>
            <person name="Godinez A."/>
            <person name="Kurtti T.J."/>
            <person name="Lichay M."/>
            <person name="Mullins K.E."/>
            <person name="Ott S."/>
            <person name="Pappas-Brown V."/>
            <person name="Paris D.H."/>
            <person name="Patel P."/>
            <person name="Richards A.L."/>
            <person name="Sadzewicz L."/>
            <person name="Sears K."/>
            <person name="Seidman D."/>
            <person name="Sengamalay N."/>
            <person name="Stenos J."/>
            <person name="Tallon L.J."/>
            <person name="Vincent G."/>
            <person name="Fraser C.M."/>
            <person name="Munderloh U."/>
            <person name="Dunning-Hotopp J.C."/>
        </authorList>
    </citation>
    <scope>NUCLEOTIDE SEQUENCE [LARGE SCALE GENOMIC DNA]</scope>
    <source>
        <strain evidence="1 2">Ac/Pa</strain>
    </source>
</reference>
<keyword evidence="2" id="KW-1185">Reference proteome</keyword>
<evidence type="ECO:0000313" key="2">
    <source>
        <dbReference type="Proteomes" id="UP000033556"/>
    </source>
</evidence>
<dbReference type="Proteomes" id="UP000033556">
    <property type="component" value="Unassembled WGS sequence"/>
</dbReference>
<dbReference type="AlphaFoldDB" id="A0A0F3N376"/>
<evidence type="ECO:0000313" key="1">
    <source>
        <dbReference type="EMBL" id="KJV62201.1"/>
    </source>
</evidence>
<name>A0A0F3N376_RICAM</name>
<protein>
    <submittedName>
        <fullName evidence="1">Uncharacterized protein</fullName>
    </submittedName>
</protein>
<sequence>MNYIKKLKETFFCEQGEATYYLSQFYYNGWSVKKDIIKGDFILSIGKKCGDQNCMVLDYKNDDPLSAGLKVLAVKCTRVIISSKSKYKSEITDAIKKEAESAIIEYVKDTEIKDIFSIIDNTSHNISNTLELLTQPDTSLPDTSLELSGPLDKPKKMIV</sequence>
<accession>A0A0F3N376</accession>
<dbReference type="PATRIC" id="fig|1359164.3.peg.1208"/>
<organism evidence="1 2">
    <name type="scientific">Rickettsia amblyommatis str. Ac/Pa</name>
    <dbReference type="NCBI Taxonomy" id="1359164"/>
    <lineage>
        <taxon>Bacteria</taxon>
        <taxon>Pseudomonadati</taxon>
        <taxon>Pseudomonadota</taxon>
        <taxon>Alphaproteobacteria</taxon>
        <taxon>Rickettsiales</taxon>
        <taxon>Rickettsiaceae</taxon>
        <taxon>Rickettsieae</taxon>
        <taxon>Rickettsia</taxon>
        <taxon>spotted fever group</taxon>
    </lineage>
</organism>
<dbReference type="RefSeq" id="WP_045800337.1">
    <property type="nucleotide sequence ID" value="NZ_LANR01000001.1"/>
</dbReference>